<dbReference type="RefSeq" id="WP_101520571.1">
    <property type="nucleotide sequence ID" value="NZ_PKLZ01000003.1"/>
</dbReference>
<dbReference type="InterPro" id="IPR043128">
    <property type="entry name" value="Rev_trsase/Diguanyl_cyclase"/>
</dbReference>
<dbReference type="NCBIfam" id="TIGR00254">
    <property type="entry name" value="GGDEF"/>
    <property type="match status" value="1"/>
</dbReference>
<dbReference type="PANTHER" id="PTHR45138:SF9">
    <property type="entry name" value="DIGUANYLATE CYCLASE DGCM-RELATED"/>
    <property type="match status" value="1"/>
</dbReference>
<dbReference type="EC" id="2.7.7.65" evidence="1"/>
<organism evidence="4 5">
    <name type="scientific">Kineobactrum sediminis</name>
    <dbReference type="NCBI Taxonomy" id="1905677"/>
    <lineage>
        <taxon>Bacteria</taxon>
        <taxon>Pseudomonadati</taxon>
        <taxon>Pseudomonadota</taxon>
        <taxon>Gammaproteobacteria</taxon>
        <taxon>Cellvibrionales</taxon>
        <taxon>Halieaceae</taxon>
        <taxon>Kineobactrum</taxon>
    </lineage>
</organism>
<dbReference type="Gene3D" id="3.30.450.40">
    <property type="match status" value="1"/>
</dbReference>
<evidence type="ECO:0000256" key="2">
    <source>
        <dbReference type="ARBA" id="ARBA00034247"/>
    </source>
</evidence>
<name>A0A2N5Y3K1_9GAMM</name>
<dbReference type="Pfam" id="PF00990">
    <property type="entry name" value="GGDEF"/>
    <property type="match status" value="1"/>
</dbReference>
<protein>
    <recommendedName>
        <fullName evidence="1">diguanylate cyclase</fullName>
        <ecNumber evidence="1">2.7.7.65</ecNumber>
    </recommendedName>
</protein>
<feature type="domain" description="GGDEF" evidence="3">
    <location>
        <begin position="236"/>
        <end position="377"/>
    </location>
</feature>
<dbReference type="GO" id="GO:0052621">
    <property type="term" value="F:diguanylate cyclase activity"/>
    <property type="evidence" value="ECO:0007669"/>
    <property type="project" value="UniProtKB-EC"/>
</dbReference>
<sequence>MTDKFVYEDLPREEIEGAPPAECIADVRQQQFSQSTTLNDYLFTRALQLQRMVMEAPDLQALLEVLLVSAPRHFGFRVTELWLYDPEHVLAGLITSADRYGEYLNLYHDMFDMQELYDLEPAVKLIDATDSRMFDILKGDQTIQHALLLPLTDAGRLMGSFHCGFSDAPVTVTPNSSEVALVEHVAALLSVAFKNAVSRQQISQLTMLDPLTQISNLRGFEKDIAREIARARRADQSLTTLMIEIDEFEELYQHYGEIAGRFVLKKVTERVSSGLRATDYLARLSDSRLAVLLTGTGEASASEVAERLRKDIEEFLVDDGRGAVLQVTLSIGLVTWEPHQYPAVDMAQLAKQIQTAGSRAVQMSTAGNGNQVNVSRLSTLMI</sequence>
<evidence type="ECO:0000313" key="4">
    <source>
        <dbReference type="EMBL" id="PLW82971.1"/>
    </source>
</evidence>
<dbReference type="InterPro" id="IPR029787">
    <property type="entry name" value="Nucleotide_cyclase"/>
</dbReference>
<evidence type="ECO:0000259" key="3">
    <source>
        <dbReference type="PROSITE" id="PS50887"/>
    </source>
</evidence>
<proteinExistence type="predicted"/>
<gene>
    <name evidence="4" type="ORF">CWI75_05925</name>
</gene>
<comment type="caution">
    <text evidence="4">The sequence shown here is derived from an EMBL/GenBank/DDBJ whole genome shotgun (WGS) entry which is preliminary data.</text>
</comment>
<dbReference type="PROSITE" id="PS50887">
    <property type="entry name" value="GGDEF"/>
    <property type="match status" value="1"/>
</dbReference>
<dbReference type="Proteomes" id="UP000234845">
    <property type="component" value="Unassembled WGS sequence"/>
</dbReference>
<dbReference type="SUPFAM" id="SSF55073">
    <property type="entry name" value="Nucleotide cyclase"/>
    <property type="match status" value="1"/>
</dbReference>
<dbReference type="SMART" id="SM00267">
    <property type="entry name" value="GGDEF"/>
    <property type="match status" value="1"/>
</dbReference>
<evidence type="ECO:0000256" key="1">
    <source>
        <dbReference type="ARBA" id="ARBA00012528"/>
    </source>
</evidence>
<dbReference type="AlphaFoldDB" id="A0A2N5Y3K1"/>
<dbReference type="OrthoDB" id="9776960at2"/>
<accession>A0A2N5Y3K1</accession>
<dbReference type="Gene3D" id="3.30.70.270">
    <property type="match status" value="1"/>
</dbReference>
<comment type="catalytic activity">
    <reaction evidence="2">
        <text>2 GTP = 3',3'-c-di-GMP + 2 diphosphate</text>
        <dbReference type="Rhea" id="RHEA:24898"/>
        <dbReference type="ChEBI" id="CHEBI:33019"/>
        <dbReference type="ChEBI" id="CHEBI:37565"/>
        <dbReference type="ChEBI" id="CHEBI:58805"/>
        <dbReference type="EC" id="2.7.7.65"/>
    </reaction>
</comment>
<keyword evidence="5" id="KW-1185">Reference proteome</keyword>
<dbReference type="EMBL" id="PKLZ01000003">
    <property type="protein sequence ID" value="PLW82971.1"/>
    <property type="molecule type" value="Genomic_DNA"/>
</dbReference>
<dbReference type="InterPro" id="IPR029016">
    <property type="entry name" value="GAF-like_dom_sf"/>
</dbReference>
<reference evidence="5" key="1">
    <citation type="submission" date="2017-11" db="EMBL/GenBank/DDBJ databases">
        <title>The draft genome sequence of Chromatocurvus sp. F02.</title>
        <authorList>
            <person name="Du Z.-J."/>
            <person name="Chang Y.-Q."/>
        </authorList>
    </citation>
    <scope>NUCLEOTIDE SEQUENCE [LARGE SCALE GENOMIC DNA]</scope>
    <source>
        <strain evidence="5">F02</strain>
    </source>
</reference>
<evidence type="ECO:0000313" key="5">
    <source>
        <dbReference type="Proteomes" id="UP000234845"/>
    </source>
</evidence>
<dbReference type="InterPro" id="IPR000160">
    <property type="entry name" value="GGDEF_dom"/>
</dbReference>
<dbReference type="SUPFAM" id="SSF55781">
    <property type="entry name" value="GAF domain-like"/>
    <property type="match status" value="1"/>
</dbReference>
<dbReference type="PANTHER" id="PTHR45138">
    <property type="entry name" value="REGULATORY COMPONENTS OF SENSORY TRANSDUCTION SYSTEM"/>
    <property type="match status" value="1"/>
</dbReference>
<dbReference type="CDD" id="cd01949">
    <property type="entry name" value="GGDEF"/>
    <property type="match status" value="1"/>
</dbReference>
<dbReference type="InterPro" id="IPR050469">
    <property type="entry name" value="Diguanylate_Cyclase"/>
</dbReference>